<gene>
    <name evidence="1" type="ORF">SAMN05421553_1266</name>
</gene>
<dbReference type="InterPro" id="IPR012659">
    <property type="entry name" value="CHP02444"/>
</dbReference>
<dbReference type="RefSeq" id="WP_090378050.1">
    <property type="nucleotide sequence ID" value="NZ_CP156749.1"/>
</dbReference>
<dbReference type="Proteomes" id="UP000242849">
    <property type="component" value="Unassembled WGS sequence"/>
</dbReference>
<proteinExistence type="predicted"/>
<evidence type="ECO:0000313" key="1">
    <source>
        <dbReference type="EMBL" id="SEC68253.1"/>
    </source>
</evidence>
<dbReference type="EMBL" id="FNSC01000001">
    <property type="protein sequence ID" value="SEC68253.1"/>
    <property type="molecule type" value="Genomic_DNA"/>
</dbReference>
<dbReference type="NCBIfam" id="TIGR02444">
    <property type="entry name" value="TIGR02444 family protein"/>
    <property type="match status" value="1"/>
</dbReference>
<name>A0A1H4UHZ6_PSEAG</name>
<reference evidence="2" key="1">
    <citation type="submission" date="2016-10" db="EMBL/GenBank/DDBJ databases">
        <authorList>
            <person name="Varghese N."/>
            <person name="Submissions S."/>
        </authorList>
    </citation>
    <scope>NUCLEOTIDE SEQUENCE [LARGE SCALE GENOMIC DNA]</scope>
    <source>
        <strain evidence="2">DSM 12111</strain>
    </source>
</reference>
<protein>
    <submittedName>
        <fullName evidence="1">TIGR02444 family protein</fullName>
    </submittedName>
</protein>
<organism evidence="1 2">
    <name type="scientific">Pseudomonas anguilliseptica</name>
    <dbReference type="NCBI Taxonomy" id="53406"/>
    <lineage>
        <taxon>Bacteria</taxon>
        <taxon>Pseudomonadati</taxon>
        <taxon>Pseudomonadota</taxon>
        <taxon>Gammaproteobacteria</taxon>
        <taxon>Pseudomonadales</taxon>
        <taxon>Pseudomonadaceae</taxon>
        <taxon>Pseudomonas</taxon>
    </lineage>
</organism>
<dbReference type="OrthoDB" id="5795846at2"/>
<dbReference type="AlphaFoldDB" id="A0A1H4UHZ6"/>
<evidence type="ECO:0000313" key="2">
    <source>
        <dbReference type="Proteomes" id="UP000242849"/>
    </source>
</evidence>
<keyword evidence="2" id="KW-1185">Reference proteome</keyword>
<dbReference type="STRING" id="53406.SAMN05421553_1266"/>
<accession>A0A1H4UHZ6</accession>
<dbReference type="Pfam" id="PF09523">
    <property type="entry name" value="DUF2390"/>
    <property type="match status" value="1"/>
</dbReference>
<sequence>MPTDLWRFAEALYQRPGVEAACLLLQTQGADVCLLLCAAWLERRQIICSNERSEALRNIAQPWQQQVVVPLRQLRQSWREPAQRDNALVQLREQVKQLELAAEREQLERLAACTQDWPSNAENAPLNWLESLAPQPSNHDALQTLRIAAAQLSA</sequence>